<dbReference type="PROSITE" id="PS50075">
    <property type="entry name" value="CARRIER"/>
    <property type="match status" value="1"/>
</dbReference>
<keyword evidence="5" id="KW-0045">Antibiotic biosynthesis</keyword>
<evidence type="ECO:0000256" key="3">
    <source>
        <dbReference type="ARBA" id="ARBA00022553"/>
    </source>
</evidence>
<keyword evidence="4" id="KW-0677">Repeat</keyword>
<dbReference type="InterPro" id="IPR009081">
    <property type="entry name" value="PP-bd_ACP"/>
</dbReference>
<dbReference type="SUPFAM" id="SSF47336">
    <property type="entry name" value="ACP-like"/>
    <property type="match status" value="1"/>
</dbReference>
<dbReference type="InterPro" id="IPR000873">
    <property type="entry name" value="AMP-dep_synth/lig_dom"/>
</dbReference>
<evidence type="ECO:0000256" key="6">
    <source>
        <dbReference type="SAM" id="MobiDB-lite"/>
    </source>
</evidence>
<dbReference type="InterPro" id="IPR006162">
    <property type="entry name" value="Ppantetheine_attach_site"/>
</dbReference>
<evidence type="ECO:0000259" key="7">
    <source>
        <dbReference type="PROSITE" id="PS50075"/>
    </source>
</evidence>
<dbReference type="InterPro" id="IPR020806">
    <property type="entry name" value="PKS_PP-bd"/>
</dbReference>
<dbReference type="SUPFAM" id="SSF53335">
    <property type="entry name" value="S-adenosyl-L-methionine-dependent methyltransferases"/>
    <property type="match status" value="1"/>
</dbReference>
<dbReference type="Gene3D" id="1.10.1200.10">
    <property type="entry name" value="ACP-like"/>
    <property type="match status" value="1"/>
</dbReference>
<dbReference type="InterPro" id="IPR006342">
    <property type="entry name" value="FkbM_mtfrase"/>
</dbReference>
<dbReference type="EMBL" id="CP023697">
    <property type="protein sequence ID" value="QEV05005.1"/>
    <property type="molecule type" value="Genomic_DNA"/>
</dbReference>
<accession>A0ABX6AT52</accession>
<name>A0ABX6AT52_9ACTN</name>
<dbReference type="Gene3D" id="3.30.559.30">
    <property type="entry name" value="Nonribosomal peptide synthetase, condensation domain"/>
    <property type="match status" value="2"/>
</dbReference>
<dbReference type="NCBIfam" id="TIGR01444">
    <property type="entry name" value="fkbM_fam"/>
    <property type="match status" value="1"/>
</dbReference>
<evidence type="ECO:0000256" key="1">
    <source>
        <dbReference type="ARBA" id="ARBA00001957"/>
    </source>
</evidence>
<dbReference type="NCBIfam" id="TIGR01720">
    <property type="entry name" value="NRPS-para261"/>
    <property type="match status" value="1"/>
</dbReference>
<dbReference type="Gene3D" id="3.30.559.10">
    <property type="entry name" value="Chloramphenicol acetyltransferase-like domain"/>
    <property type="match status" value="2"/>
</dbReference>
<dbReference type="Gene3D" id="3.40.50.980">
    <property type="match status" value="2"/>
</dbReference>
<dbReference type="Gene3D" id="3.40.50.150">
    <property type="entry name" value="Vaccinia Virus protein VP39"/>
    <property type="match status" value="1"/>
</dbReference>
<dbReference type="InterPro" id="IPR010060">
    <property type="entry name" value="NRPS_synth"/>
</dbReference>
<feature type="compositionally biased region" description="Pro residues" evidence="6">
    <location>
        <begin position="1818"/>
        <end position="1843"/>
    </location>
</feature>
<dbReference type="PROSITE" id="PS00012">
    <property type="entry name" value="PHOSPHOPANTETHEINE"/>
    <property type="match status" value="1"/>
</dbReference>
<keyword evidence="9" id="KW-1185">Reference proteome</keyword>
<dbReference type="CDD" id="cd19543">
    <property type="entry name" value="DCL_NRPS"/>
    <property type="match status" value="1"/>
</dbReference>
<dbReference type="InterPro" id="IPR045851">
    <property type="entry name" value="AMP-bd_C_sf"/>
</dbReference>
<evidence type="ECO:0000256" key="5">
    <source>
        <dbReference type="ARBA" id="ARBA00023194"/>
    </source>
</evidence>
<keyword evidence="3" id="KW-0597">Phosphoprotein</keyword>
<dbReference type="PANTHER" id="PTHR45527:SF1">
    <property type="entry name" value="FATTY ACID SYNTHASE"/>
    <property type="match status" value="1"/>
</dbReference>
<dbReference type="SMART" id="SM00823">
    <property type="entry name" value="PKS_PP"/>
    <property type="match status" value="1"/>
</dbReference>
<dbReference type="Pfam" id="PF00550">
    <property type="entry name" value="PP-binding"/>
    <property type="match status" value="1"/>
</dbReference>
<feature type="domain" description="Carrier" evidence="7">
    <location>
        <begin position="1289"/>
        <end position="1363"/>
    </location>
</feature>
<dbReference type="InterPro" id="IPR020845">
    <property type="entry name" value="AMP-binding_CS"/>
</dbReference>
<dbReference type="Pfam" id="PF00668">
    <property type="entry name" value="Condensation"/>
    <property type="match status" value="2"/>
</dbReference>
<organism evidence="8 9">
    <name type="scientific">Streptomyces prasinus</name>
    <dbReference type="NCBI Taxonomy" id="67345"/>
    <lineage>
        <taxon>Bacteria</taxon>
        <taxon>Bacillati</taxon>
        <taxon>Actinomycetota</taxon>
        <taxon>Actinomycetes</taxon>
        <taxon>Kitasatosporales</taxon>
        <taxon>Streptomycetaceae</taxon>
        <taxon>Streptomyces</taxon>
    </lineage>
</organism>
<dbReference type="Gene3D" id="3.30.300.30">
    <property type="match status" value="2"/>
</dbReference>
<evidence type="ECO:0000256" key="2">
    <source>
        <dbReference type="ARBA" id="ARBA00022450"/>
    </source>
</evidence>
<protein>
    <submittedName>
        <fullName evidence="8">Amino acid adenylation domain-containing protein</fullName>
    </submittedName>
</protein>
<keyword evidence="2" id="KW-0596">Phosphopantetheine</keyword>
<feature type="region of interest" description="Disordered" evidence="6">
    <location>
        <begin position="1805"/>
        <end position="1874"/>
    </location>
</feature>
<dbReference type="Pfam" id="PF13193">
    <property type="entry name" value="AMP-binding_C"/>
    <property type="match status" value="1"/>
</dbReference>
<dbReference type="SUPFAM" id="SSF52777">
    <property type="entry name" value="CoA-dependent acyltransferases"/>
    <property type="match status" value="4"/>
</dbReference>
<reference evidence="8 9" key="1">
    <citation type="submission" date="2017-09" db="EMBL/GenBank/DDBJ databases">
        <authorList>
            <person name="Lee N."/>
            <person name="Cho B.-K."/>
        </authorList>
    </citation>
    <scope>NUCLEOTIDE SEQUENCE [LARGE SCALE GENOMIC DNA]</scope>
    <source>
        <strain evidence="8 9">ATCC 13879</strain>
    </source>
</reference>
<dbReference type="PROSITE" id="PS00455">
    <property type="entry name" value="AMP_BINDING"/>
    <property type="match status" value="1"/>
</dbReference>
<evidence type="ECO:0000313" key="9">
    <source>
        <dbReference type="Proteomes" id="UP000326041"/>
    </source>
</evidence>
<dbReference type="Proteomes" id="UP000326041">
    <property type="component" value="Chromosome"/>
</dbReference>
<feature type="region of interest" description="Disordered" evidence="6">
    <location>
        <begin position="1269"/>
        <end position="1290"/>
    </location>
</feature>
<feature type="compositionally biased region" description="Pro residues" evidence="6">
    <location>
        <begin position="1755"/>
        <end position="1765"/>
    </location>
</feature>
<dbReference type="Gene3D" id="2.30.38.10">
    <property type="entry name" value="Luciferase, Domain 3"/>
    <property type="match status" value="1"/>
</dbReference>
<gene>
    <name evidence="8" type="ORF">CP972_04290</name>
</gene>
<dbReference type="InterPro" id="IPR025110">
    <property type="entry name" value="AMP-bd_C"/>
</dbReference>
<feature type="region of interest" description="Disordered" evidence="6">
    <location>
        <begin position="1753"/>
        <end position="1780"/>
    </location>
</feature>
<dbReference type="InterPro" id="IPR001242">
    <property type="entry name" value="Condensation_dom"/>
</dbReference>
<dbReference type="InterPro" id="IPR036736">
    <property type="entry name" value="ACP-like_sf"/>
</dbReference>
<dbReference type="InterPro" id="IPR010071">
    <property type="entry name" value="AA_adenyl_dom"/>
</dbReference>
<evidence type="ECO:0000313" key="8">
    <source>
        <dbReference type="EMBL" id="QEV05005.1"/>
    </source>
</evidence>
<dbReference type="NCBIfam" id="TIGR01733">
    <property type="entry name" value="AA-adenyl-dom"/>
    <property type="match status" value="1"/>
</dbReference>
<evidence type="ECO:0000256" key="4">
    <source>
        <dbReference type="ARBA" id="ARBA00022737"/>
    </source>
</evidence>
<dbReference type="InterPro" id="IPR029063">
    <property type="entry name" value="SAM-dependent_MTases_sf"/>
</dbReference>
<sequence>MEGEAVTGSGLSDVLPLAPLQEGLLFHALYDEGQTDVYNVQLVLDLVGPVDGGVLRASVQALLERHPNLRAGFRSLKQGKVVQVIATRVDVPWREVDLGGLEGAAREAAVAGLLEEDRVARFEVGRPPLLRCLLLRLAPDRFRFVLTNHHILLDGWSLPLLIRELFALYEHGGDDAGLARVRPYRDYLAWLAGQDRAAMVEEWRRALAGLSEPTLVAPGRTDRTVTRPEHLLTGLSEEDTTALTGVARAHGLTLNSLVQGVWGVLLARLTGRDDVVFGVTVSGRPPQITGIENMIGLFINTVPVRVRLDPEVSLPVVCARVQQQQARLMDSHYVGLAEIQRAAGLGELFDTLFVFENYPLDGDGVLPRAGGVEVTGARSWDATHYPLSLAVIPGRALRFRLDYRADVFDADAAAVIAERLVRLLRAVAADPDRPTGRLDILGGGERRELAERFNDTACVLPAAGLPELLAEQAERTADAVAVVSDGVSLTYRELHRRVNRLAHRLIGMGAGPEGVVALVLPRSVDLVVAVLAVLKTGAAYLPVDADYPAQRVEFMLDDARPVLAVTTCATRGMAGPVPQLVLDSPDTTALLAAMPEHEPADTDRTGPLSPAHPAYVIYTSGSTGRPKGVVMTHEALLNRLLWMQSVFALDAGDRVLQKTPAGFDVSVWEFMWPLITGAGLVVARPGGHRDPAYLAGLIGREQVTTAHFVPSMLRVFLEEPTVPSGAGGLRRVICSGEVLPAPLREQFHARLPGVELHNLYGPTEAAIDVTWWPCRPGDGTQSVPIGRPVWNTRAYVLDSGLRPVTAGVVGELYLAGVQLGRGYLHRPALSGERFVADPFGAPGTRMYRTGDLARRRADGALEFAGRADHQVKIAGQRVEPGEIESVLAAHPGVADAVVVATPSPRDGRPRLTGYLVPDPVAAGPVRRWCELAPGLPKETHRHTLPNGMTIAARNRTETDFVYEEIFQRREYFQHGITLPADAVVFDVGAHIGLFSLAVGRQVPGATLYAFEPMPELAELARVNMALYDINARLFDCGLAAEPGTAEFTYYPDLSILSGRFGSHDEERAVVEAFVRGDLADTGRTGEAAGEEWDTTLRELVNDRLRHHRLSRPLRTLSEIIREHDVPRIDLLKIDAEKSELEILHGIEPGHWPLISQMVLEVHDLHGRTETITSLLTGHGFDVTAQASPALDGTGLVTLYATRHHTTPAAPAALTVPANPAAPVAAGQWCDPDRLTADVRAHLAEQLPGHMVPAAVLALARLPLTANGKIDRTALPTPEPGTDTATATRAARTRPEEILQELFTQILGLPAVGIDDSFFDLGGDSIMSIQLVTRARTAGLLLTPQEVFQHKTVAALAAHARTPDDDPGTAPDTATGPFPPTPIIAWLHEQHAPIDEFSQSMIVHTPADADPDRLAAALQALLDHHDALRMRLGHGPHGEWQPEITPAGTVLATGCLTRTDITTLDPTQLDDLITTHTTAAQQRLDPTAGIMTQVVWFDAGRDRPGLLLLLLHHLVVDGVSWRLLLTDLATAWNHLTTGHTPQLPATGTSYRRWAHLQTEQAHTPARTAETALWADILNTPDPPLTDHPLDPHQHTHATTAHHTTTLPTEHTTPLLTTVPAAYHATIEDILLTAFATALTEWRHQHTPHHHTAVLIDVENHGRHPLTPTTDPTRTIGWFTTLHPTRIDPGPITWHHHQPTPTHLDTAVKRVKEQLRALPDHGIGYGQLRYLNPHTTLPRTTPQIAFNYLGRYTTPTTPTPWTPPPHHPTLQSATNPTTPTPHLITLNALTHQTPTGPQLITTWTYQPTLTPTTTSTPSTPSGPPPSPPSPPTPPNPEPAATPPPTSRRRTSPSGMSTISRTCWLRTGLTDSWHSRN</sequence>
<feature type="compositionally biased region" description="Low complexity" evidence="6">
    <location>
        <begin position="1805"/>
        <end position="1817"/>
    </location>
</feature>
<dbReference type="SUPFAM" id="SSF56801">
    <property type="entry name" value="Acetyl-CoA synthetase-like"/>
    <property type="match status" value="1"/>
</dbReference>
<dbReference type="InterPro" id="IPR023213">
    <property type="entry name" value="CAT-like_dom_sf"/>
</dbReference>
<dbReference type="CDD" id="cd17646">
    <property type="entry name" value="A_NRPS_AB3403-like"/>
    <property type="match status" value="1"/>
</dbReference>
<dbReference type="Pfam" id="PF00501">
    <property type="entry name" value="AMP-binding"/>
    <property type="match status" value="1"/>
</dbReference>
<dbReference type="Pfam" id="PF05050">
    <property type="entry name" value="Methyltransf_21"/>
    <property type="match status" value="1"/>
</dbReference>
<dbReference type="PANTHER" id="PTHR45527">
    <property type="entry name" value="NONRIBOSOMAL PEPTIDE SYNTHETASE"/>
    <property type="match status" value="1"/>
</dbReference>
<proteinExistence type="predicted"/>
<comment type="cofactor">
    <cofactor evidence="1">
        <name>pantetheine 4'-phosphate</name>
        <dbReference type="ChEBI" id="CHEBI:47942"/>
    </cofactor>
</comment>